<name>A0A8D6PU58_9EURY</name>
<gene>
    <name evidence="1" type="ORF">MLAUSG7_0129</name>
</gene>
<organism evidence="1 2">
    <name type="scientific">Methanocaldococcus lauensis</name>
    <dbReference type="NCBI Taxonomy" id="2546128"/>
    <lineage>
        <taxon>Archaea</taxon>
        <taxon>Methanobacteriati</taxon>
        <taxon>Methanobacteriota</taxon>
        <taxon>Methanomada group</taxon>
        <taxon>Methanococci</taxon>
        <taxon>Methanococcales</taxon>
        <taxon>Methanocaldococcaceae</taxon>
        <taxon>Methanocaldococcus</taxon>
    </lineage>
</organism>
<evidence type="ECO:0000313" key="1">
    <source>
        <dbReference type="EMBL" id="CAB3287302.1"/>
    </source>
</evidence>
<dbReference type="KEGG" id="mesg:MLAUSG7_0129"/>
<evidence type="ECO:0008006" key="3">
    <source>
        <dbReference type="Google" id="ProtNLM"/>
    </source>
</evidence>
<proteinExistence type="predicted"/>
<dbReference type="Proteomes" id="UP000679213">
    <property type="component" value="Chromosome I"/>
</dbReference>
<protein>
    <recommendedName>
        <fullName evidence="3">HEPN domain-containing protein</fullName>
    </recommendedName>
</protein>
<evidence type="ECO:0000313" key="2">
    <source>
        <dbReference type="Proteomes" id="UP000679213"/>
    </source>
</evidence>
<keyword evidence="2" id="KW-1185">Reference proteome</keyword>
<dbReference type="AlphaFoldDB" id="A0A8D6PU58"/>
<sequence>MGRMHKLNEIYLKECIHFFDSCINALKDFDLRTFISRFYYGMLYLLNAFEFYIREDIEDWHNKERYINFSKKIRNFLIDLKLYRHASDYILSKRLEHGKSYEEHWEEFRESYLKLKFFHYLHILKQELYNYRHNQLICIIVEKLDIIEKLLKLYIMLEE</sequence>
<accession>A0A8D6PU58</accession>
<reference evidence="1 2" key="1">
    <citation type="submission" date="2020-04" db="EMBL/GenBank/DDBJ databases">
        <authorList>
            <consortium name="Genoscope - CEA"/>
            <person name="William W."/>
        </authorList>
    </citation>
    <scope>NUCLEOTIDE SEQUENCE [LARGE SCALE GENOMIC DNA]</scope>
    <source>
        <strain evidence="1 2">SG7</strain>
    </source>
</reference>
<dbReference type="EMBL" id="LR792632">
    <property type="protein sequence ID" value="CAB3287302.1"/>
    <property type="molecule type" value="Genomic_DNA"/>
</dbReference>